<evidence type="ECO:0000256" key="2">
    <source>
        <dbReference type="SAM" id="Phobius"/>
    </source>
</evidence>
<feature type="transmembrane region" description="Helical" evidence="2">
    <location>
        <begin position="106"/>
        <end position="125"/>
    </location>
</feature>
<feature type="region of interest" description="Disordered" evidence="1">
    <location>
        <begin position="1"/>
        <end position="33"/>
    </location>
</feature>
<keyword evidence="2" id="KW-0812">Transmembrane</keyword>
<dbReference type="Proteomes" id="UP001219525">
    <property type="component" value="Unassembled WGS sequence"/>
</dbReference>
<evidence type="ECO:0000313" key="4">
    <source>
        <dbReference type="Proteomes" id="UP001219525"/>
    </source>
</evidence>
<protein>
    <submittedName>
        <fullName evidence="3">Uncharacterized protein</fullName>
    </submittedName>
</protein>
<accession>A0AAD6UQR1</accession>
<proteinExistence type="predicted"/>
<keyword evidence="2" id="KW-0472">Membrane</keyword>
<organism evidence="3 4">
    <name type="scientific">Mycena pura</name>
    <dbReference type="NCBI Taxonomy" id="153505"/>
    <lineage>
        <taxon>Eukaryota</taxon>
        <taxon>Fungi</taxon>
        <taxon>Dikarya</taxon>
        <taxon>Basidiomycota</taxon>
        <taxon>Agaricomycotina</taxon>
        <taxon>Agaricomycetes</taxon>
        <taxon>Agaricomycetidae</taxon>
        <taxon>Agaricales</taxon>
        <taxon>Marasmiineae</taxon>
        <taxon>Mycenaceae</taxon>
        <taxon>Mycena</taxon>
    </lineage>
</organism>
<name>A0AAD6UQR1_9AGAR</name>
<reference evidence="3" key="1">
    <citation type="submission" date="2023-03" db="EMBL/GenBank/DDBJ databases">
        <title>Massive genome expansion in bonnet fungi (Mycena s.s.) driven by repeated elements and novel gene families across ecological guilds.</title>
        <authorList>
            <consortium name="Lawrence Berkeley National Laboratory"/>
            <person name="Harder C.B."/>
            <person name="Miyauchi S."/>
            <person name="Viragh M."/>
            <person name="Kuo A."/>
            <person name="Thoen E."/>
            <person name="Andreopoulos B."/>
            <person name="Lu D."/>
            <person name="Skrede I."/>
            <person name="Drula E."/>
            <person name="Henrissat B."/>
            <person name="Morin E."/>
            <person name="Kohler A."/>
            <person name="Barry K."/>
            <person name="LaButti K."/>
            <person name="Morin E."/>
            <person name="Salamov A."/>
            <person name="Lipzen A."/>
            <person name="Mereny Z."/>
            <person name="Hegedus B."/>
            <person name="Baldrian P."/>
            <person name="Stursova M."/>
            <person name="Weitz H."/>
            <person name="Taylor A."/>
            <person name="Grigoriev I.V."/>
            <person name="Nagy L.G."/>
            <person name="Martin F."/>
            <person name="Kauserud H."/>
        </authorList>
    </citation>
    <scope>NUCLEOTIDE SEQUENCE</scope>
    <source>
        <strain evidence="3">9144</strain>
    </source>
</reference>
<gene>
    <name evidence="3" type="ORF">GGX14DRAFT_406146</name>
</gene>
<evidence type="ECO:0000313" key="3">
    <source>
        <dbReference type="EMBL" id="KAJ7192620.1"/>
    </source>
</evidence>
<sequence>MTGDRRPASSKAQTNIGPPVIGGKGVTDSGENHRNFGQMQLQIRVNSGVESGMQLQIRNSGEILEIFAMRLRISGENQARTPPNSAASKVSALAATAASGITVSEMMFHIIGCIALITIGGVAFLDSFKQS</sequence>
<keyword evidence="4" id="KW-1185">Reference proteome</keyword>
<comment type="caution">
    <text evidence="3">The sequence shown here is derived from an EMBL/GenBank/DDBJ whole genome shotgun (WGS) entry which is preliminary data.</text>
</comment>
<evidence type="ECO:0000256" key="1">
    <source>
        <dbReference type="SAM" id="MobiDB-lite"/>
    </source>
</evidence>
<keyword evidence="2" id="KW-1133">Transmembrane helix</keyword>
<dbReference type="EMBL" id="JARJCW010000117">
    <property type="protein sequence ID" value="KAJ7192620.1"/>
    <property type="molecule type" value="Genomic_DNA"/>
</dbReference>
<dbReference type="AlphaFoldDB" id="A0AAD6UQR1"/>